<dbReference type="Proteomes" id="UP001589758">
    <property type="component" value="Unassembled WGS sequence"/>
</dbReference>
<dbReference type="PRINTS" id="PR00909">
    <property type="entry name" value="SPERMDNBNDNG"/>
</dbReference>
<evidence type="ECO:0000256" key="2">
    <source>
        <dbReference type="ARBA" id="ARBA00007173"/>
    </source>
</evidence>
<dbReference type="InterPro" id="IPR001188">
    <property type="entry name" value="Sperm_putr-bd"/>
</dbReference>
<dbReference type="PANTHER" id="PTHR30222:SF18">
    <property type="entry name" value="BIFUNCTIONAL POLYHYDROXYBUTYRATE SYNTHASE _ ABC TRANSPORTER PERIPLASMIC BINDING PROTEIN-RELATED"/>
    <property type="match status" value="1"/>
</dbReference>
<dbReference type="Pfam" id="PF13416">
    <property type="entry name" value="SBP_bac_8"/>
    <property type="match status" value="1"/>
</dbReference>
<evidence type="ECO:0000313" key="7">
    <source>
        <dbReference type="EMBL" id="MFC0178909.1"/>
    </source>
</evidence>
<keyword evidence="5 6" id="KW-0574">Periplasm</keyword>
<evidence type="ECO:0000256" key="6">
    <source>
        <dbReference type="PIRNR" id="PIRNR019574"/>
    </source>
</evidence>
<name>A0ABV6C7G0_9GAMM</name>
<proteinExistence type="inferred from homology"/>
<gene>
    <name evidence="7" type="ORF">ACFFIT_02175</name>
</gene>
<evidence type="ECO:0000256" key="1">
    <source>
        <dbReference type="ARBA" id="ARBA00004418"/>
    </source>
</evidence>
<dbReference type="InterPro" id="IPR006059">
    <property type="entry name" value="SBP"/>
</dbReference>
<dbReference type="Gene3D" id="3.40.190.10">
    <property type="entry name" value="Periplasmic binding protein-like II"/>
    <property type="match status" value="2"/>
</dbReference>
<dbReference type="EMBL" id="JBHLXE010000024">
    <property type="protein sequence ID" value="MFC0178909.1"/>
    <property type="molecule type" value="Genomic_DNA"/>
</dbReference>
<dbReference type="PIRSF" id="PIRSF019574">
    <property type="entry name" value="Periplasmic_polyamine_BP"/>
    <property type="match status" value="1"/>
</dbReference>
<keyword evidence="8" id="KW-1185">Reference proteome</keyword>
<comment type="subcellular location">
    <subcellularLocation>
        <location evidence="1 6">Periplasm</location>
    </subcellularLocation>
</comment>
<keyword evidence="4" id="KW-0732">Signal</keyword>
<evidence type="ECO:0000256" key="4">
    <source>
        <dbReference type="ARBA" id="ARBA00022729"/>
    </source>
</evidence>
<accession>A0ABV6C7G0</accession>
<evidence type="ECO:0000313" key="8">
    <source>
        <dbReference type="Proteomes" id="UP001589758"/>
    </source>
</evidence>
<dbReference type="RefSeq" id="WP_385875964.1">
    <property type="nucleotide sequence ID" value="NZ_JBHLXE010000024.1"/>
</dbReference>
<dbReference type="PANTHER" id="PTHR30222">
    <property type="entry name" value="SPERMIDINE/PUTRESCINE-BINDING PERIPLASMIC PROTEIN"/>
    <property type="match status" value="1"/>
</dbReference>
<comment type="similarity">
    <text evidence="2 6">Belongs to the bacterial solute-binding protein PotD/PotF family.</text>
</comment>
<keyword evidence="3 6" id="KW-0813">Transport</keyword>
<organism evidence="7 8">
    <name type="scientific">Thorsellia kenyensis</name>
    <dbReference type="NCBI Taxonomy" id="1549888"/>
    <lineage>
        <taxon>Bacteria</taxon>
        <taxon>Pseudomonadati</taxon>
        <taxon>Pseudomonadota</taxon>
        <taxon>Gammaproteobacteria</taxon>
        <taxon>Enterobacterales</taxon>
        <taxon>Thorselliaceae</taxon>
        <taxon>Thorsellia</taxon>
    </lineage>
</organism>
<dbReference type="SUPFAM" id="SSF53850">
    <property type="entry name" value="Periplasmic binding protein-like II"/>
    <property type="match status" value="1"/>
</dbReference>
<evidence type="ECO:0000256" key="5">
    <source>
        <dbReference type="ARBA" id="ARBA00022764"/>
    </source>
</evidence>
<sequence>MLLLKNHALKILFTLYIIAFMSSVHAEERVLNIYNWSDFIAPDTIKNFEKETGIKVNYDMFDSNEILESKLMAGNSGFDLVIPTSNFIARQIDIGIYQPLDRSKIPNWHNFDEQLLTLVAKHDPENKYAFPYLWSTTGLGYNTEKVKAIFGEEVKLDSWDMVFNVENAKKLSQCGLVWVNDPTEIFATALHYLGHDPNTTDEKLYREAAKLLSDVRPYVKYINSSSVISDLANGDVCAVIGWGGDVMQAAQRAEEAKNGNIIDYFIPQEGAVIFFDVFAIPSDAKNVNEAHEFLNYLAKPEVIGDIANFVFYGNPNKNASPYLSDDLLSHQGITPPEDVKSRLFALTVQEPKLERTLTRLWTEILTAK</sequence>
<reference evidence="7 8" key="1">
    <citation type="submission" date="2024-09" db="EMBL/GenBank/DDBJ databases">
        <authorList>
            <person name="Sun Q."/>
            <person name="Mori K."/>
        </authorList>
    </citation>
    <scope>NUCLEOTIDE SEQUENCE [LARGE SCALE GENOMIC DNA]</scope>
    <source>
        <strain evidence="7 8">CCM 8545</strain>
    </source>
</reference>
<comment type="caution">
    <text evidence="7">The sequence shown here is derived from an EMBL/GenBank/DDBJ whole genome shotgun (WGS) entry which is preliminary data.</text>
</comment>
<dbReference type="CDD" id="cd13659">
    <property type="entry name" value="PBP2_PotF"/>
    <property type="match status" value="1"/>
</dbReference>
<comment type="function">
    <text evidence="6">Required for the activity of the bacterial periplasmic transport system of putrescine.</text>
</comment>
<evidence type="ECO:0000256" key="3">
    <source>
        <dbReference type="ARBA" id="ARBA00022448"/>
    </source>
</evidence>
<protein>
    <recommendedName>
        <fullName evidence="6">Putrescine-binding periplasmic protein</fullName>
    </recommendedName>
</protein>